<dbReference type="GeneID" id="25327162"/>
<accession>A0A0D2BVV3</accession>
<dbReference type="Proteomes" id="UP000054342">
    <property type="component" value="Unassembled WGS sequence"/>
</dbReference>
<keyword evidence="5" id="KW-1185">Reference proteome</keyword>
<dbReference type="InterPro" id="IPR001509">
    <property type="entry name" value="Epimerase_deHydtase"/>
</dbReference>
<dbReference type="InterPro" id="IPR050425">
    <property type="entry name" value="NAD(P)_dehydrat-like"/>
</dbReference>
<dbReference type="Pfam" id="PF01370">
    <property type="entry name" value="Epimerase"/>
    <property type="match status" value="1"/>
</dbReference>
<evidence type="ECO:0000313" key="5">
    <source>
        <dbReference type="Proteomes" id="UP000054342"/>
    </source>
</evidence>
<evidence type="ECO:0000313" key="4">
    <source>
        <dbReference type="EMBL" id="KIW56606.1"/>
    </source>
</evidence>
<organism evidence="4 5">
    <name type="scientific">Exophiala xenobiotica</name>
    <dbReference type="NCBI Taxonomy" id="348802"/>
    <lineage>
        <taxon>Eukaryota</taxon>
        <taxon>Fungi</taxon>
        <taxon>Dikarya</taxon>
        <taxon>Ascomycota</taxon>
        <taxon>Pezizomycotina</taxon>
        <taxon>Eurotiomycetes</taxon>
        <taxon>Chaetothyriomycetidae</taxon>
        <taxon>Chaetothyriales</taxon>
        <taxon>Herpotrichiellaceae</taxon>
        <taxon>Exophiala</taxon>
    </lineage>
</organism>
<gene>
    <name evidence="4" type="ORF">PV05_05254</name>
</gene>
<comment type="similarity">
    <text evidence="2">Belongs to the NAD(P)-dependent epimerase/dehydratase family. Dihydroflavonol-4-reductase subfamily.</text>
</comment>
<dbReference type="GO" id="GO:0016616">
    <property type="term" value="F:oxidoreductase activity, acting on the CH-OH group of donors, NAD or NADP as acceptor"/>
    <property type="evidence" value="ECO:0007669"/>
    <property type="project" value="TreeGrafter"/>
</dbReference>
<proteinExistence type="inferred from homology"/>
<sequence>MAKTILVTGASGYIDIGVADAFDEAVKGVDGIIHTASPFVLNASDFENDLFRPAINGVVSVLRGAQKNNPGVKRIVITSSFAAHLDPDKGIRPGYTYSESDWNPVTREAADRGDGVVAYLASKTLAEQAAWDYVRSQKLQFSIVTLSPPMVYGPLIHNVEKMSDLNTSAADIYRLIDGSQQEVPQTGFWAFADVRDGKGTLSPFAKAHVLAFEKPQAAGQRYLISSSAYSYQQICDIIREKFPNLRGLTPKGSPGEPLPSVYKLDTSKAVEQLGMTFRPLEKTVTDMANSLLELQKKLNGNQGGAVNGTV</sequence>
<evidence type="ECO:0000259" key="3">
    <source>
        <dbReference type="Pfam" id="PF01370"/>
    </source>
</evidence>
<dbReference type="STRING" id="348802.A0A0D2BVV3"/>
<name>A0A0D2BVV3_9EURO</name>
<dbReference type="Gene3D" id="3.40.50.720">
    <property type="entry name" value="NAD(P)-binding Rossmann-like Domain"/>
    <property type="match status" value="1"/>
</dbReference>
<dbReference type="HOGENOM" id="CLU_007383_9_2_1"/>
<dbReference type="SUPFAM" id="SSF51735">
    <property type="entry name" value="NAD(P)-binding Rossmann-fold domains"/>
    <property type="match status" value="1"/>
</dbReference>
<dbReference type="OrthoDB" id="2735536at2759"/>
<protein>
    <recommendedName>
        <fullName evidence="3">NAD-dependent epimerase/dehydratase domain-containing protein</fullName>
    </recommendedName>
</protein>
<dbReference type="PANTHER" id="PTHR10366:SF564">
    <property type="entry name" value="STEROL-4-ALPHA-CARBOXYLATE 3-DEHYDROGENASE, DECARBOXYLATING"/>
    <property type="match status" value="1"/>
</dbReference>
<keyword evidence="1" id="KW-0560">Oxidoreductase</keyword>
<evidence type="ECO:0000256" key="2">
    <source>
        <dbReference type="ARBA" id="ARBA00023445"/>
    </source>
</evidence>
<dbReference type="InterPro" id="IPR036291">
    <property type="entry name" value="NAD(P)-bd_dom_sf"/>
</dbReference>
<dbReference type="AlphaFoldDB" id="A0A0D2BVV3"/>
<dbReference type="PANTHER" id="PTHR10366">
    <property type="entry name" value="NAD DEPENDENT EPIMERASE/DEHYDRATASE"/>
    <property type="match status" value="1"/>
</dbReference>
<reference evidence="4 5" key="1">
    <citation type="submission" date="2015-01" db="EMBL/GenBank/DDBJ databases">
        <title>The Genome Sequence of Exophiala xenobiotica CBS118157.</title>
        <authorList>
            <consortium name="The Broad Institute Genomics Platform"/>
            <person name="Cuomo C."/>
            <person name="de Hoog S."/>
            <person name="Gorbushina A."/>
            <person name="Stielow B."/>
            <person name="Teixiera M."/>
            <person name="Abouelleil A."/>
            <person name="Chapman S.B."/>
            <person name="Priest M."/>
            <person name="Young S.K."/>
            <person name="Wortman J."/>
            <person name="Nusbaum C."/>
            <person name="Birren B."/>
        </authorList>
    </citation>
    <scope>NUCLEOTIDE SEQUENCE [LARGE SCALE GENOMIC DNA]</scope>
    <source>
        <strain evidence="4 5">CBS 118157</strain>
    </source>
</reference>
<dbReference type="EMBL" id="KN847319">
    <property type="protein sequence ID" value="KIW56606.1"/>
    <property type="molecule type" value="Genomic_DNA"/>
</dbReference>
<dbReference type="RefSeq" id="XP_013317190.1">
    <property type="nucleotide sequence ID" value="XM_013461736.1"/>
</dbReference>
<evidence type="ECO:0000256" key="1">
    <source>
        <dbReference type="ARBA" id="ARBA00023002"/>
    </source>
</evidence>
<feature type="domain" description="NAD-dependent epimerase/dehydratase" evidence="3">
    <location>
        <begin position="14"/>
        <end position="215"/>
    </location>
</feature>